<dbReference type="SUPFAM" id="SSF81383">
    <property type="entry name" value="F-box domain"/>
    <property type="match status" value="1"/>
</dbReference>
<dbReference type="AlphaFoldDB" id="A0A7N2N0S6"/>
<dbReference type="InterPro" id="IPR001810">
    <property type="entry name" value="F-box_dom"/>
</dbReference>
<evidence type="ECO:0000313" key="2">
    <source>
        <dbReference type="EnsemblPlants" id="QL11p051030:mrna:CDS:3"/>
    </source>
</evidence>
<organism evidence="2 3">
    <name type="scientific">Quercus lobata</name>
    <name type="common">Valley oak</name>
    <dbReference type="NCBI Taxonomy" id="97700"/>
    <lineage>
        <taxon>Eukaryota</taxon>
        <taxon>Viridiplantae</taxon>
        <taxon>Streptophyta</taxon>
        <taxon>Embryophyta</taxon>
        <taxon>Tracheophyta</taxon>
        <taxon>Spermatophyta</taxon>
        <taxon>Magnoliopsida</taxon>
        <taxon>eudicotyledons</taxon>
        <taxon>Gunneridae</taxon>
        <taxon>Pentapetalae</taxon>
        <taxon>rosids</taxon>
        <taxon>fabids</taxon>
        <taxon>Fagales</taxon>
        <taxon>Fagaceae</taxon>
        <taxon>Quercus</taxon>
    </lineage>
</organism>
<evidence type="ECO:0000313" key="3">
    <source>
        <dbReference type="Proteomes" id="UP000594261"/>
    </source>
</evidence>
<evidence type="ECO:0000259" key="1">
    <source>
        <dbReference type="PROSITE" id="PS50181"/>
    </source>
</evidence>
<dbReference type="Pfam" id="PF07734">
    <property type="entry name" value="FBA_1"/>
    <property type="match status" value="1"/>
</dbReference>
<reference evidence="2" key="2">
    <citation type="submission" date="2021-01" db="UniProtKB">
        <authorList>
            <consortium name="EnsemblPlants"/>
        </authorList>
    </citation>
    <scope>IDENTIFICATION</scope>
</reference>
<dbReference type="InterPro" id="IPR017451">
    <property type="entry name" value="F-box-assoc_interact_dom"/>
</dbReference>
<dbReference type="NCBIfam" id="TIGR01640">
    <property type="entry name" value="F_box_assoc_1"/>
    <property type="match status" value="1"/>
</dbReference>
<dbReference type="OrthoDB" id="1494296at2759"/>
<dbReference type="Proteomes" id="UP000594261">
    <property type="component" value="Chromosome 11"/>
</dbReference>
<dbReference type="InterPro" id="IPR006527">
    <property type="entry name" value="F-box-assoc_dom_typ1"/>
</dbReference>
<dbReference type="CDD" id="cd22157">
    <property type="entry name" value="F-box_AtFBW1-like"/>
    <property type="match status" value="1"/>
</dbReference>
<dbReference type="RefSeq" id="XP_030943385.1">
    <property type="nucleotide sequence ID" value="XM_031087525.1"/>
</dbReference>
<dbReference type="InterPro" id="IPR050796">
    <property type="entry name" value="SCF_F-box_component"/>
</dbReference>
<dbReference type="InterPro" id="IPR036047">
    <property type="entry name" value="F-box-like_dom_sf"/>
</dbReference>
<gene>
    <name evidence="2" type="primary">LOC115968211</name>
</gene>
<dbReference type="Gene3D" id="1.20.1280.50">
    <property type="match status" value="1"/>
</dbReference>
<protein>
    <recommendedName>
        <fullName evidence="1">F-box domain-containing protein</fullName>
    </recommendedName>
</protein>
<dbReference type="PANTHER" id="PTHR31672:SF10">
    <property type="entry name" value="F-BOX DOMAIN-CONTAINING PROTEIN"/>
    <property type="match status" value="1"/>
</dbReference>
<dbReference type="GeneID" id="115968211"/>
<dbReference type="Pfam" id="PF00646">
    <property type="entry name" value="F-box"/>
    <property type="match status" value="1"/>
</dbReference>
<dbReference type="Gramene" id="QL11p051030:mrna">
    <property type="protein sequence ID" value="QL11p051030:mrna:CDS:3"/>
    <property type="gene ID" value="QL11p051030"/>
</dbReference>
<reference evidence="2 3" key="1">
    <citation type="journal article" date="2016" name="G3 (Bethesda)">
        <title>First Draft Assembly and Annotation of the Genome of a California Endemic Oak Quercus lobata Nee (Fagaceae).</title>
        <authorList>
            <person name="Sork V.L."/>
            <person name="Fitz-Gibbon S.T."/>
            <person name="Puiu D."/>
            <person name="Crepeau M."/>
            <person name="Gugger P.F."/>
            <person name="Sherman R."/>
            <person name="Stevens K."/>
            <person name="Langley C.H."/>
            <person name="Pellegrini M."/>
            <person name="Salzberg S.L."/>
        </authorList>
    </citation>
    <scope>NUCLEOTIDE SEQUENCE [LARGE SCALE GENOMIC DNA]</scope>
    <source>
        <strain evidence="2 3">cv. SW786</strain>
    </source>
</reference>
<dbReference type="EMBL" id="LRBV02000011">
    <property type="status" value="NOT_ANNOTATED_CDS"/>
    <property type="molecule type" value="Genomic_DNA"/>
</dbReference>
<sequence length="437" mass="49716">MSDNLPAKVSKSLFTKEEEEEVAMWEFLPPEILPNILLRLPTKSIVKFTSVCKTWRSLIRNPDFISAHLKLSDHNQPLLLFRFCSDGRLKQPYLDYLVRDTDEKEVYKLYCDNQDFNEHARFDFPFHTLGRTPIFRVVGTCNGLVCVEDDGLLGRIILWNPCVRMFVELPTPSITYQGYHEEDGYGYDAAIGLGFDSKTNDYKVVRVVTVVDVWRCVDWGVSSPKVEVYSLATGEWSMVTTALPGAVHPCDPMPFVNGALHWVALRRTNYNKHRNFITVLDLGDMVFREIALPILSDEKDYGNESHIHPLISAYGNSLALIHGGRGLNLNVWLMKRYADASSWTKIVIFPHLGPLDQAINDIEDVGYGFKPGFKPSAKGFRKNGEVLVELYEQPFVSQDLETHECKDLPISAYNYTFVGSYVKSLVLLDKPNRAATY</sequence>
<name>A0A7N2N0S6_QUELO</name>
<dbReference type="EnsemblPlants" id="QL11p051030:mrna">
    <property type="protein sequence ID" value="QL11p051030:mrna:CDS:3"/>
    <property type="gene ID" value="QL11p051030"/>
</dbReference>
<dbReference type="SMART" id="SM00256">
    <property type="entry name" value="FBOX"/>
    <property type="match status" value="1"/>
</dbReference>
<proteinExistence type="predicted"/>
<accession>A0A7N2N0S6</accession>
<dbReference type="PANTHER" id="PTHR31672">
    <property type="entry name" value="BNACNNG10540D PROTEIN"/>
    <property type="match status" value="1"/>
</dbReference>
<dbReference type="OMA" id="ETHECKD"/>
<keyword evidence="3" id="KW-1185">Reference proteome</keyword>
<dbReference type="PROSITE" id="PS50181">
    <property type="entry name" value="FBOX"/>
    <property type="match status" value="1"/>
</dbReference>
<dbReference type="InParanoid" id="A0A7N2N0S6"/>
<feature type="domain" description="F-box" evidence="1">
    <location>
        <begin position="22"/>
        <end position="69"/>
    </location>
</feature>
<dbReference type="KEGG" id="qlo:115968211"/>